<evidence type="ECO:0000313" key="3">
    <source>
        <dbReference type="EMBL" id="EPB82194.1"/>
    </source>
</evidence>
<dbReference type="eggNOG" id="KOG1766">
    <property type="taxonomic scope" value="Eukaryota"/>
</dbReference>
<accession>S2IY49</accession>
<dbReference type="InterPro" id="IPR035912">
    <property type="entry name" value="EHR_sf"/>
</dbReference>
<dbReference type="PANTHER" id="PTHR12373">
    <property type="entry name" value="ENHANCER OF RUDIMENTARY ERH"/>
    <property type="match status" value="1"/>
</dbReference>
<feature type="region of interest" description="Disordered" evidence="2">
    <location>
        <begin position="104"/>
        <end position="129"/>
    </location>
</feature>
<dbReference type="OMA" id="RIRTNDK"/>
<reference evidence="4" key="1">
    <citation type="submission" date="2013-05" db="EMBL/GenBank/DDBJ databases">
        <title>The Genome sequence of Mucor circinelloides f. circinelloides 1006PhL.</title>
        <authorList>
            <consortium name="The Broad Institute Genomics Platform"/>
            <person name="Cuomo C."/>
            <person name="Earl A."/>
            <person name="Findley K."/>
            <person name="Lee S.C."/>
            <person name="Walker B."/>
            <person name="Young S."/>
            <person name="Zeng Q."/>
            <person name="Gargeya S."/>
            <person name="Fitzgerald M."/>
            <person name="Haas B."/>
            <person name="Abouelleil A."/>
            <person name="Allen A.W."/>
            <person name="Alvarado L."/>
            <person name="Arachchi H.M."/>
            <person name="Berlin A.M."/>
            <person name="Chapman S.B."/>
            <person name="Gainer-Dewar J."/>
            <person name="Goldberg J."/>
            <person name="Griggs A."/>
            <person name="Gujja S."/>
            <person name="Hansen M."/>
            <person name="Howarth C."/>
            <person name="Imamovic A."/>
            <person name="Ireland A."/>
            <person name="Larimer J."/>
            <person name="McCowan C."/>
            <person name="Murphy C."/>
            <person name="Pearson M."/>
            <person name="Poon T.W."/>
            <person name="Priest M."/>
            <person name="Roberts A."/>
            <person name="Saif S."/>
            <person name="Shea T."/>
            <person name="Sisk P."/>
            <person name="Sykes S."/>
            <person name="Wortman J."/>
            <person name="Nusbaum C."/>
            <person name="Birren B."/>
        </authorList>
    </citation>
    <scope>NUCLEOTIDE SEQUENCE [LARGE SCALE GENOMIC DNA]</scope>
    <source>
        <strain evidence="4">1006PhL</strain>
    </source>
</reference>
<evidence type="ECO:0000256" key="1">
    <source>
        <dbReference type="ARBA" id="ARBA00007491"/>
    </source>
</evidence>
<dbReference type="STRING" id="1220926.S2IY49"/>
<dbReference type="AlphaFoldDB" id="S2IY49"/>
<dbReference type="InParanoid" id="S2IY49"/>
<dbReference type="Pfam" id="PF01133">
    <property type="entry name" value="ER"/>
    <property type="match status" value="1"/>
</dbReference>
<evidence type="ECO:0000256" key="2">
    <source>
        <dbReference type="SAM" id="MobiDB-lite"/>
    </source>
</evidence>
<protein>
    <recommendedName>
        <fullName evidence="5">Enhancer of rudimentary</fullName>
    </recommendedName>
</protein>
<dbReference type="PANTHER" id="PTHR12373:SF0">
    <property type="entry name" value="ENHANCER OF RUDIMENTARY HOMOLOG"/>
    <property type="match status" value="1"/>
</dbReference>
<dbReference type="EMBL" id="KE124126">
    <property type="protein sequence ID" value="EPB82194.1"/>
    <property type="molecule type" value="Genomic_DNA"/>
</dbReference>
<dbReference type="VEuPathDB" id="FungiDB:HMPREF1544_11077"/>
<gene>
    <name evidence="3" type="ORF">HMPREF1544_11077</name>
</gene>
<dbReference type="Proteomes" id="UP000014254">
    <property type="component" value="Unassembled WGS sequence"/>
</dbReference>
<organism evidence="3 4">
    <name type="scientific">Mucor circinelloides f. circinelloides (strain 1006PhL)</name>
    <name type="common">Mucormycosis agent</name>
    <name type="synonym">Calyptromyces circinelloides</name>
    <dbReference type="NCBI Taxonomy" id="1220926"/>
    <lineage>
        <taxon>Eukaryota</taxon>
        <taxon>Fungi</taxon>
        <taxon>Fungi incertae sedis</taxon>
        <taxon>Mucoromycota</taxon>
        <taxon>Mucoromycotina</taxon>
        <taxon>Mucoromycetes</taxon>
        <taxon>Mucorales</taxon>
        <taxon>Mucorineae</taxon>
        <taxon>Mucoraceae</taxon>
        <taxon>Mucor</taxon>
    </lineage>
</organism>
<proteinExistence type="inferred from homology"/>
<name>S2IY49_MUCC1</name>
<sequence length="129" mass="15308">MIHSICRIRIRTNDKHITTAPELTCDDFPTESEAMDHIANLYEVRLAKENPNAGQVQYRAEDLFRFIDTYKEFVALVFDPSALTYQPRDKDWIKDRLIAHFSGQQAEELPPVNQQPRYNNNHNQRRRRH</sequence>
<dbReference type="InterPro" id="IPR000781">
    <property type="entry name" value="ERH"/>
</dbReference>
<dbReference type="SUPFAM" id="SSF143875">
    <property type="entry name" value="ERH-like"/>
    <property type="match status" value="1"/>
</dbReference>
<evidence type="ECO:0008006" key="5">
    <source>
        <dbReference type="Google" id="ProtNLM"/>
    </source>
</evidence>
<dbReference type="OrthoDB" id="7887808at2759"/>
<comment type="similarity">
    <text evidence="1">Belongs to the E(R) family.</text>
</comment>
<keyword evidence="4" id="KW-1185">Reference proteome</keyword>
<evidence type="ECO:0000313" key="4">
    <source>
        <dbReference type="Proteomes" id="UP000014254"/>
    </source>
</evidence>
<dbReference type="Gene3D" id="3.30.2260.10">
    <property type="entry name" value="Enhancer of rudimentary"/>
    <property type="match status" value="1"/>
</dbReference>